<dbReference type="Pfam" id="PF10494">
    <property type="entry name" value="Stk19"/>
    <property type="match status" value="1"/>
</dbReference>
<protein>
    <submittedName>
        <fullName evidence="2">Uncharacterized protein</fullName>
    </submittedName>
</protein>
<dbReference type="GO" id="GO:0046579">
    <property type="term" value="P:positive regulation of Ras protein signal transduction"/>
    <property type="evidence" value="ECO:0007669"/>
    <property type="project" value="TreeGrafter"/>
</dbReference>
<keyword evidence="3" id="KW-1185">Reference proteome</keyword>
<evidence type="ECO:0000256" key="1">
    <source>
        <dbReference type="ARBA" id="ARBA00093458"/>
    </source>
</evidence>
<dbReference type="OrthoDB" id="10261701at2759"/>
<reference evidence="2" key="1">
    <citation type="submission" date="2020-12" db="EMBL/GenBank/DDBJ databases">
        <title>Metabolic potential, ecology and presence of endohyphal bacteria is reflected in genomic diversity of Mucoromycotina.</title>
        <authorList>
            <person name="Muszewska A."/>
            <person name="Okrasinska A."/>
            <person name="Steczkiewicz K."/>
            <person name="Drgas O."/>
            <person name="Orlowska M."/>
            <person name="Perlinska-Lenart U."/>
            <person name="Aleksandrzak-Piekarczyk T."/>
            <person name="Szatraj K."/>
            <person name="Zielenkiewicz U."/>
            <person name="Pilsyk S."/>
            <person name="Malc E."/>
            <person name="Mieczkowski P."/>
            <person name="Kruszewska J.S."/>
            <person name="Biernat P."/>
            <person name="Pawlowska J."/>
        </authorList>
    </citation>
    <scope>NUCLEOTIDE SEQUENCE</scope>
    <source>
        <strain evidence="2">WA0000067209</strain>
    </source>
</reference>
<comment type="similarity">
    <text evidence="1">Belongs to the STK19 family.</text>
</comment>
<evidence type="ECO:0000313" key="3">
    <source>
        <dbReference type="Proteomes" id="UP000654370"/>
    </source>
</evidence>
<gene>
    <name evidence="2" type="ORF">INT43_005912</name>
</gene>
<comment type="caution">
    <text evidence="2">The sequence shown here is derived from an EMBL/GenBank/DDBJ whole genome shotgun (WGS) entry which is preliminary data.</text>
</comment>
<organism evidence="2 3">
    <name type="scientific">Mortierella isabellina</name>
    <name type="common">Filamentous fungus</name>
    <name type="synonym">Umbelopsis isabellina</name>
    <dbReference type="NCBI Taxonomy" id="91625"/>
    <lineage>
        <taxon>Eukaryota</taxon>
        <taxon>Fungi</taxon>
        <taxon>Fungi incertae sedis</taxon>
        <taxon>Mucoromycota</taxon>
        <taxon>Mucoromycotina</taxon>
        <taxon>Umbelopsidomycetes</taxon>
        <taxon>Umbelopsidales</taxon>
        <taxon>Umbelopsidaceae</taxon>
        <taxon>Umbelopsis</taxon>
    </lineage>
</organism>
<name>A0A8H7PJF2_MORIS</name>
<sequence length="257" mass="29745">MSSSTKRARLRYADSIKDDTEIPDIYNERRKKAQKVRDKIDLDNDGAFADFEIGDLTENSVMDEAFDTYNTMKYFIYNAPLPTTSHMKNFPSNLPRICFLHQLYSVLPDNTAVDRELDILVQNLIVRKFRVGGTLEDELVIMFMTDYMAEILNAKVEFEADVEKEEASTKTKSVHSDLFDRFRETVSNHKFTDVVISRKALRNIAGFSETEISQLGWFFYVPIHKRTSGNTTIIETTANKRHIGETIENQEIKEFNI</sequence>
<accession>A0A8H7PJF2</accession>
<dbReference type="InterPro" id="IPR018865">
    <property type="entry name" value="STK19-like"/>
</dbReference>
<dbReference type="PANTHER" id="PTHR15243:SF0">
    <property type="entry name" value="SERINE_THREONINE-PROTEIN KINASE 19"/>
    <property type="match status" value="1"/>
</dbReference>
<proteinExistence type="inferred from homology"/>
<dbReference type="AlphaFoldDB" id="A0A8H7PJF2"/>
<evidence type="ECO:0000313" key="2">
    <source>
        <dbReference type="EMBL" id="KAG2174850.1"/>
    </source>
</evidence>
<dbReference type="PANTHER" id="PTHR15243">
    <property type="entry name" value="SERINE/THREONINE-PROTEIN KINASE 19"/>
    <property type="match status" value="1"/>
</dbReference>
<dbReference type="EMBL" id="JAEPQZ010000012">
    <property type="protein sequence ID" value="KAG2174850.1"/>
    <property type="molecule type" value="Genomic_DNA"/>
</dbReference>
<dbReference type="Proteomes" id="UP000654370">
    <property type="component" value="Unassembled WGS sequence"/>
</dbReference>